<evidence type="ECO:0008006" key="4">
    <source>
        <dbReference type="Google" id="ProtNLM"/>
    </source>
</evidence>
<sequence length="87" mass="10222">MPLGESMLSTLRSNKSIMLDKSKRFRKSLGGYDRKRKFKNNFPKATPAQLETIRQKLRKENQMLWLKVIGLSVFVIGGLLWLLFYLF</sequence>
<feature type="transmembrane region" description="Helical" evidence="1">
    <location>
        <begin position="64"/>
        <end position="86"/>
    </location>
</feature>
<gene>
    <name evidence="2" type="ORF">ITJ86_01120</name>
</gene>
<evidence type="ECO:0000313" key="2">
    <source>
        <dbReference type="EMBL" id="MBF8148476.1"/>
    </source>
</evidence>
<evidence type="ECO:0000313" key="3">
    <source>
        <dbReference type="Proteomes" id="UP000611215"/>
    </source>
</evidence>
<keyword evidence="1" id="KW-0812">Transmembrane</keyword>
<keyword evidence="1" id="KW-1133">Transmembrane helix</keyword>
<dbReference type="EMBL" id="JADOET010000001">
    <property type="protein sequence ID" value="MBF8148476.1"/>
    <property type="molecule type" value="Genomic_DNA"/>
</dbReference>
<protein>
    <recommendedName>
        <fullName evidence="4">Riboflavin synthase subunit beta</fullName>
    </recommendedName>
</protein>
<reference evidence="2 3" key="1">
    <citation type="submission" date="2020-11" db="EMBL/GenBank/DDBJ databases">
        <title>Winogradskyella marina sp. nov., isolated from marine sediment.</title>
        <authorList>
            <person name="Bo J."/>
            <person name="Wang S."/>
            <person name="Song X."/>
            <person name="Du Z."/>
        </authorList>
    </citation>
    <scope>NUCLEOTIDE SEQUENCE [LARGE SCALE GENOMIC DNA]</scope>
    <source>
        <strain evidence="2 3">F6397</strain>
    </source>
</reference>
<keyword evidence="1" id="KW-0472">Membrane</keyword>
<accession>A0ABS0EDF5</accession>
<name>A0ABS0EDF5_9FLAO</name>
<proteinExistence type="predicted"/>
<dbReference type="Proteomes" id="UP000611215">
    <property type="component" value="Unassembled WGS sequence"/>
</dbReference>
<keyword evidence="3" id="KW-1185">Reference proteome</keyword>
<dbReference type="RefSeq" id="WP_195869762.1">
    <property type="nucleotide sequence ID" value="NZ_JADOET010000001.1"/>
</dbReference>
<comment type="caution">
    <text evidence="2">The sequence shown here is derived from an EMBL/GenBank/DDBJ whole genome shotgun (WGS) entry which is preliminary data.</text>
</comment>
<evidence type="ECO:0000256" key="1">
    <source>
        <dbReference type="SAM" id="Phobius"/>
    </source>
</evidence>
<organism evidence="2 3">
    <name type="scientific">Winogradskyella marina</name>
    <dbReference type="NCBI Taxonomy" id="2785530"/>
    <lineage>
        <taxon>Bacteria</taxon>
        <taxon>Pseudomonadati</taxon>
        <taxon>Bacteroidota</taxon>
        <taxon>Flavobacteriia</taxon>
        <taxon>Flavobacteriales</taxon>
        <taxon>Flavobacteriaceae</taxon>
        <taxon>Winogradskyella</taxon>
    </lineage>
</organism>